<dbReference type="Pfam" id="PF13392">
    <property type="entry name" value="HNH_3"/>
    <property type="match status" value="1"/>
</dbReference>
<protein>
    <recommendedName>
        <fullName evidence="1">HNH nuclease domain-containing protein</fullName>
    </recommendedName>
</protein>
<evidence type="ECO:0000313" key="2">
    <source>
        <dbReference type="EMBL" id="AAQ14718.1"/>
    </source>
</evidence>
<reference evidence="2 3" key="1">
    <citation type="submission" date="2000-11" db="EMBL/GenBank/DDBJ databases">
        <title>Bacteriophage Felix O1: Genetic Characterization.</title>
        <authorList>
            <person name="Sriranganathan N."/>
            <person name="Whichard J.M."/>
            <person name="Pierson F.W."/>
            <person name="Kapur V."/>
            <person name="Weigt L.A."/>
        </authorList>
    </citation>
    <scope>NUCLEOTIDE SEQUENCE [LARGE SCALE GENOMIC DNA]</scope>
    <source>
        <strain evidence="2">Felix O1-VT1</strain>
    </source>
</reference>
<dbReference type="GeneID" id="2743910"/>
<dbReference type="EMBL" id="AF320576">
    <property type="protein sequence ID" value="AAQ14718.1"/>
    <property type="molecule type" value="Genomic_DNA"/>
</dbReference>
<dbReference type="Proteomes" id="UP000009070">
    <property type="component" value="Segment"/>
</dbReference>
<dbReference type="SUPFAM" id="SSF54171">
    <property type="entry name" value="DNA-binding domain"/>
    <property type="match status" value="1"/>
</dbReference>
<dbReference type="GO" id="GO:0003677">
    <property type="term" value="F:DNA binding"/>
    <property type="evidence" value="ECO:0007669"/>
    <property type="project" value="InterPro"/>
</dbReference>
<organismHost>
    <name type="scientific">Salmonella</name>
    <dbReference type="NCBI Taxonomy" id="590"/>
</organismHost>
<evidence type="ECO:0000259" key="1">
    <source>
        <dbReference type="Pfam" id="PF13392"/>
    </source>
</evidence>
<dbReference type="Gene3D" id="3.90.75.20">
    <property type="match status" value="1"/>
</dbReference>
<feature type="domain" description="HNH nuclease" evidence="1">
    <location>
        <begin position="62"/>
        <end position="104"/>
    </location>
</feature>
<sequence length="174" mass="20385">MISMGGHQMLTQQTLKEHLHYDPETGVFTWLVDRKGKAKAGSVAGFKHHSGYIYIKLFGKRYAAHRLAFLYMKGYLPKFVDHKNCIRYDNWFDNLRECSRSDNNCNAVKRRDNKSGVKGVYYHKQRGRWAAQVKHNKVCYHLGLFDSVAEAEEVVKKKREELHREFTNHGEAHE</sequence>
<name>Q6KGA1_BPFO1</name>
<dbReference type="InterPro" id="IPR016177">
    <property type="entry name" value="DNA-bd_dom_sf"/>
</dbReference>
<dbReference type="InterPro" id="IPR003615">
    <property type="entry name" value="HNH_nuc"/>
</dbReference>
<keyword evidence="3" id="KW-1185">Reference proteome</keyword>
<proteinExistence type="predicted"/>
<dbReference type="InterPro" id="IPR044925">
    <property type="entry name" value="His-Me_finger_sf"/>
</dbReference>
<organism evidence="2 3">
    <name type="scientific">Salmonella phage Felix O1 (isolate Felix O1-VT1)</name>
    <name type="common">Bacteriophage Felix O1</name>
    <dbReference type="NCBI Taxonomy" id="1283336"/>
    <lineage>
        <taxon>Viruses</taxon>
        <taxon>Duplodnaviria</taxon>
        <taxon>Heunggongvirae</taxon>
        <taxon>Uroviricota</taxon>
        <taxon>Caudoviricetes</taxon>
        <taxon>Andersonviridae</taxon>
        <taxon>Ounavirinae</taxon>
        <taxon>Felixounavirus</taxon>
        <taxon>Felixounavirus felixO1</taxon>
    </lineage>
</organism>
<dbReference type="SUPFAM" id="SSF54060">
    <property type="entry name" value="His-Me finger endonucleases"/>
    <property type="match status" value="1"/>
</dbReference>
<evidence type="ECO:0000313" key="3">
    <source>
        <dbReference type="Proteomes" id="UP000009070"/>
    </source>
</evidence>
<accession>Q6KGA1</accession>
<dbReference type="KEGG" id="vg:2743910"/>
<dbReference type="RefSeq" id="NP_944978.1">
    <property type="nucleotide sequence ID" value="NC_005282.1"/>
</dbReference>